<dbReference type="PANTHER" id="PTHR39188:SF3">
    <property type="entry name" value="STAGE IV SPORULATION PROTEIN FB"/>
    <property type="match status" value="1"/>
</dbReference>
<feature type="transmembrane region" description="Helical" evidence="13">
    <location>
        <begin position="26"/>
        <end position="46"/>
    </location>
</feature>
<sequence>MPAVTFFIVLLVYILGSVGSNGWPVLLAFMLMGPVLLLTILVHELGHCFAARSIGGTVNTIVLWPLGGLSSVSYYTTYKKATWVALAGPLTHIPQVGLWLLLLLPSYHASTGSWHIALRPPSFVGERHFGHALCVYAIYLNFALLALNLLVPAYPLKGANLFALQLRAAGASMRSTATAATAISAPLGLALFALGCLESSVLMTLVALAILFSTAQLLAAIRDDELAEHPLFAPVRNDTGAGPPAATAAAAGGGNSVEPPGEFRGGGVGSSGGAFAGGPPSFNGRAYPSPPSQYGGNAV</sequence>
<evidence type="ECO:0000256" key="11">
    <source>
        <dbReference type="ARBA" id="ARBA00023136"/>
    </source>
</evidence>
<keyword evidence="8" id="KW-0862">Zinc</keyword>
<feature type="compositionally biased region" description="Gly residues" evidence="12">
    <location>
        <begin position="263"/>
        <end position="276"/>
    </location>
</feature>
<dbReference type="GO" id="GO:0046872">
    <property type="term" value="F:metal ion binding"/>
    <property type="evidence" value="ECO:0007669"/>
    <property type="project" value="UniProtKB-KW"/>
</dbReference>
<evidence type="ECO:0000256" key="10">
    <source>
        <dbReference type="ARBA" id="ARBA00023049"/>
    </source>
</evidence>
<evidence type="ECO:0000256" key="12">
    <source>
        <dbReference type="SAM" id="MobiDB-lite"/>
    </source>
</evidence>
<feature type="transmembrane region" description="Helical" evidence="13">
    <location>
        <begin position="171"/>
        <end position="194"/>
    </location>
</feature>
<gene>
    <name evidence="15" type="primary">PLEST010066</name>
    <name evidence="15" type="ORF">PLESTB_001031600</name>
</gene>
<dbReference type="Pfam" id="PF02163">
    <property type="entry name" value="Peptidase_M50"/>
    <property type="match status" value="1"/>
</dbReference>
<name>A0A9W6F449_9CHLO</name>
<evidence type="ECO:0000256" key="2">
    <source>
        <dbReference type="ARBA" id="ARBA00004141"/>
    </source>
</evidence>
<dbReference type="GO" id="GO:0006508">
    <property type="term" value="P:proteolysis"/>
    <property type="evidence" value="ECO:0007669"/>
    <property type="project" value="UniProtKB-KW"/>
</dbReference>
<dbReference type="AlphaFoldDB" id="A0A9W6F449"/>
<accession>A0A9W6F449</accession>
<keyword evidence="9 13" id="KW-1133">Transmembrane helix</keyword>
<evidence type="ECO:0000256" key="3">
    <source>
        <dbReference type="ARBA" id="ARBA00007931"/>
    </source>
</evidence>
<keyword evidence="7" id="KW-0378">Hydrolase</keyword>
<protein>
    <recommendedName>
        <fullName evidence="14">Peptidase M50 domain-containing protein</fullName>
    </recommendedName>
</protein>
<keyword evidence="4" id="KW-0645">Protease</keyword>
<keyword evidence="11 13" id="KW-0472">Membrane</keyword>
<evidence type="ECO:0000256" key="1">
    <source>
        <dbReference type="ARBA" id="ARBA00001947"/>
    </source>
</evidence>
<dbReference type="InterPro" id="IPR008915">
    <property type="entry name" value="Peptidase_M50"/>
</dbReference>
<keyword evidence="10" id="KW-0482">Metalloprotease</keyword>
<evidence type="ECO:0000256" key="13">
    <source>
        <dbReference type="SAM" id="Phobius"/>
    </source>
</evidence>
<keyword evidence="6" id="KW-0479">Metal-binding</keyword>
<evidence type="ECO:0000256" key="7">
    <source>
        <dbReference type="ARBA" id="ARBA00022801"/>
    </source>
</evidence>
<comment type="subcellular location">
    <subcellularLocation>
        <location evidence="2">Membrane</location>
        <topology evidence="2">Multi-pass membrane protein</topology>
    </subcellularLocation>
</comment>
<evidence type="ECO:0000313" key="15">
    <source>
        <dbReference type="EMBL" id="GLC55813.1"/>
    </source>
</evidence>
<evidence type="ECO:0000313" key="16">
    <source>
        <dbReference type="Proteomes" id="UP001165080"/>
    </source>
</evidence>
<organism evidence="15 16">
    <name type="scientific">Pleodorina starrii</name>
    <dbReference type="NCBI Taxonomy" id="330485"/>
    <lineage>
        <taxon>Eukaryota</taxon>
        <taxon>Viridiplantae</taxon>
        <taxon>Chlorophyta</taxon>
        <taxon>core chlorophytes</taxon>
        <taxon>Chlorophyceae</taxon>
        <taxon>CS clade</taxon>
        <taxon>Chlamydomonadales</taxon>
        <taxon>Volvocaceae</taxon>
        <taxon>Pleodorina</taxon>
    </lineage>
</organism>
<comment type="similarity">
    <text evidence="3">Belongs to the peptidase M50B family.</text>
</comment>
<evidence type="ECO:0000256" key="5">
    <source>
        <dbReference type="ARBA" id="ARBA00022692"/>
    </source>
</evidence>
<evidence type="ECO:0000256" key="9">
    <source>
        <dbReference type="ARBA" id="ARBA00022989"/>
    </source>
</evidence>
<feature type="transmembrane region" description="Helical" evidence="13">
    <location>
        <begin position="129"/>
        <end position="151"/>
    </location>
</feature>
<dbReference type="Proteomes" id="UP001165080">
    <property type="component" value="Unassembled WGS sequence"/>
</dbReference>
<feature type="transmembrane region" description="Helical" evidence="13">
    <location>
        <begin position="201"/>
        <end position="221"/>
    </location>
</feature>
<comment type="cofactor">
    <cofactor evidence="1">
        <name>Zn(2+)</name>
        <dbReference type="ChEBI" id="CHEBI:29105"/>
    </cofactor>
</comment>
<feature type="region of interest" description="Disordered" evidence="12">
    <location>
        <begin position="234"/>
        <end position="299"/>
    </location>
</feature>
<dbReference type="GO" id="GO:0016020">
    <property type="term" value="C:membrane"/>
    <property type="evidence" value="ECO:0007669"/>
    <property type="project" value="UniProtKB-SubCell"/>
</dbReference>
<keyword evidence="16" id="KW-1185">Reference proteome</keyword>
<keyword evidence="5 13" id="KW-0812">Transmembrane</keyword>
<proteinExistence type="inferred from homology"/>
<evidence type="ECO:0000259" key="14">
    <source>
        <dbReference type="Pfam" id="PF02163"/>
    </source>
</evidence>
<feature type="compositionally biased region" description="Low complexity" evidence="12">
    <location>
        <begin position="239"/>
        <end position="250"/>
    </location>
</feature>
<dbReference type="EMBL" id="BRXU01000014">
    <property type="protein sequence ID" value="GLC55813.1"/>
    <property type="molecule type" value="Genomic_DNA"/>
</dbReference>
<feature type="transmembrane region" description="Helical" evidence="13">
    <location>
        <begin position="58"/>
        <end position="76"/>
    </location>
</feature>
<dbReference type="PANTHER" id="PTHR39188">
    <property type="entry name" value="MEMBRANE-ASSOCIATED ZINC METALLOPROTEASE M50B"/>
    <property type="match status" value="1"/>
</dbReference>
<evidence type="ECO:0000256" key="4">
    <source>
        <dbReference type="ARBA" id="ARBA00022670"/>
    </source>
</evidence>
<reference evidence="15 16" key="1">
    <citation type="journal article" date="2023" name="Commun. Biol.">
        <title>Reorganization of the ancestral sex-determining regions during the evolution of trioecy in Pleodorina starrii.</title>
        <authorList>
            <person name="Takahashi K."/>
            <person name="Suzuki S."/>
            <person name="Kawai-Toyooka H."/>
            <person name="Yamamoto K."/>
            <person name="Hamaji T."/>
            <person name="Ootsuki R."/>
            <person name="Yamaguchi H."/>
            <person name="Kawachi M."/>
            <person name="Higashiyama T."/>
            <person name="Nozaki H."/>
        </authorList>
    </citation>
    <scope>NUCLEOTIDE SEQUENCE [LARGE SCALE GENOMIC DNA]</scope>
    <source>
        <strain evidence="15 16">NIES-4479</strain>
    </source>
</reference>
<comment type="caution">
    <text evidence="15">The sequence shown here is derived from an EMBL/GenBank/DDBJ whole genome shotgun (WGS) entry which is preliminary data.</text>
</comment>
<feature type="domain" description="Peptidase M50" evidence="14">
    <location>
        <begin position="35"/>
        <end position="190"/>
    </location>
</feature>
<evidence type="ECO:0000256" key="8">
    <source>
        <dbReference type="ARBA" id="ARBA00022833"/>
    </source>
</evidence>
<dbReference type="GO" id="GO:0008237">
    <property type="term" value="F:metallopeptidase activity"/>
    <property type="evidence" value="ECO:0007669"/>
    <property type="project" value="UniProtKB-KW"/>
</dbReference>
<evidence type="ECO:0000256" key="6">
    <source>
        <dbReference type="ARBA" id="ARBA00022723"/>
    </source>
</evidence>